<gene>
    <name evidence="2" type="ORF">FOB60_005603</name>
</gene>
<proteinExistence type="predicted"/>
<feature type="region of interest" description="Disordered" evidence="1">
    <location>
        <begin position="51"/>
        <end position="79"/>
    </location>
</feature>
<dbReference type="InterPro" id="IPR039683">
    <property type="entry name" value="Lsm12-like"/>
</dbReference>
<comment type="caution">
    <text evidence="2">The sequence shown here is derived from an EMBL/GenBank/DDBJ whole genome shotgun (WGS) entry which is preliminary data.</text>
</comment>
<feature type="region of interest" description="Disordered" evidence="1">
    <location>
        <begin position="144"/>
        <end position="194"/>
    </location>
</feature>
<dbReference type="EMBL" id="JABWAB010000013">
    <property type="protein sequence ID" value="KAF6042849.1"/>
    <property type="molecule type" value="Genomic_DNA"/>
</dbReference>
<organism evidence="2 3">
    <name type="scientific">Candida parapsilosis</name>
    <name type="common">Yeast</name>
    <dbReference type="NCBI Taxonomy" id="5480"/>
    <lineage>
        <taxon>Eukaryota</taxon>
        <taxon>Fungi</taxon>
        <taxon>Dikarya</taxon>
        <taxon>Ascomycota</taxon>
        <taxon>Saccharomycotina</taxon>
        <taxon>Pichiomycetes</taxon>
        <taxon>Debaryomycetaceae</taxon>
        <taxon>Candida/Lodderomyces clade</taxon>
        <taxon>Candida</taxon>
    </lineage>
</organism>
<feature type="compositionally biased region" description="Low complexity" evidence="1">
    <location>
        <begin position="55"/>
        <end position="69"/>
    </location>
</feature>
<accession>A0A8X7NF96</accession>
<feature type="compositionally biased region" description="Polar residues" evidence="1">
    <location>
        <begin position="144"/>
        <end position="155"/>
    </location>
</feature>
<evidence type="ECO:0000313" key="3">
    <source>
        <dbReference type="Proteomes" id="UP000590412"/>
    </source>
</evidence>
<dbReference type="PANTHER" id="PTHR13542">
    <property type="entry name" value="LSM12 HOMOLOG"/>
    <property type="match status" value="1"/>
</dbReference>
<reference evidence="2" key="1">
    <citation type="submission" date="2020-03" db="EMBL/GenBank/DDBJ databases">
        <title>FDA dAtabase for Regulatory Grade micrObial Sequences (FDA-ARGOS): Supporting development and validation of Infectious Disease Dx tests.</title>
        <authorList>
            <person name="Campos J."/>
            <person name="Goldberg B."/>
            <person name="Tallon L."/>
            <person name="Sadzewicz L."/>
            <person name="Vavikolanu K."/>
            <person name="Mehta A."/>
            <person name="Aluvathingal J."/>
            <person name="Nadendla S."/>
            <person name="Nandy P."/>
            <person name="Geyer C."/>
            <person name="Yan Y."/>
            <person name="Sichtig H."/>
        </authorList>
    </citation>
    <scope>NUCLEOTIDE SEQUENCE [LARGE SCALE GENOMIC DNA]</scope>
    <source>
        <strain evidence="2">FDAARGOS_652</strain>
    </source>
</reference>
<feature type="compositionally biased region" description="Low complexity" evidence="1">
    <location>
        <begin position="161"/>
        <end position="180"/>
    </location>
</feature>
<name>A0A8X7NF96_CANPA</name>
<dbReference type="AlphaFoldDB" id="A0A8X7NF96"/>
<evidence type="ECO:0000256" key="1">
    <source>
        <dbReference type="SAM" id="MobiDB-lite"/>
    </source>
</evidence>
<protein>
    <recommendedName>
        <fullName evidence="4">LSM12 anticodon-binding domain-containing protein</fullName>
    </recommendedName>
</protein>
<sequence length="270" mass="30286">MSFEYQTLDQTLALKLKVTTLLDQEIVGFIYTFSSSNEVLVLITSGTDQAKQDSRASSSSASSSSSSASTPPPPTNQTNRYRIINTSFIKSIQVLNRKIIPRPNKSNRLVFEPINIDDLNQFLQEQIQIYKASSVDITTNSTKGAALHSSSSQPHKSIPLAQAAQQQVHAQQQTPPAQQHQHQHRHQHNQKSIASQLHDKLSTWFGSENVIYGNQKHTELIIHNDIKLMKPFTNTQKNVQVLNKQTKHLPALTRALKQFWDGIDTEKKGG</sequence>
<dbReference type="Proteomes" id="UP000590412">
    <property type="component" value="Unassembled WGS sequence"/>
</dbReference>
<evidence type="ECO:0008006" key="4">
    <source>
        <dbReference type="Google" id="ProtNLM"/>
    </source>
</evidence>
<evidence type="ECO:0000313" key="2">
    <source>
        <dbReference type="EMBL" id="KAF6042849.1"/>
    </source>
</evidence>